<feature type="transmembrane region" description="Helical" evidence="1">
    <location>
        <begin position="130"/>
        <end position="147"/>
    </location>
</feature>
<feature type="transmembrane region" description="Helical" evidence="1">
    <location>
        <begin position="79"/>
        <end position="100"/>
    </location>
</feature>
<feature type="transmembrane region" description="Helical" evidence="1">
    <location>
        <begin position="51"/>
        <end position="72"/>
    </location>
</feature>
<reference evidence="2 3" key="1">
    <citation type="submission" date="2016-10" db="EMBL/GenBank/DDBJ databases">
        <authorList>
            <person name="de Groot N.N."/>
        </authorList>
    </citation>
    <scope>NUCLEOTIDE SEQUENCE [LARGE SCALE GENOMIC DNA]</scope>
    <source>
        <strain evidence="2 3">CGMCC 4.3143</strain>
    </source>
</reference>
<dbReference type="AlphaFoldDB" id="A0A1G7S4N3"/>
<dbReference type="STRING" id="366584.SAMN05216377_109234"/>
<dbReference type="Proteomes" id="UP000198967">
    <property type="component" value="Unassembled WGS sequence"/>
</dbReference>
<feature type="transmembrane region" description="Helical" evidence="1">
    <location>
        <begin position="20"/>
        <end position="39"/>
    </location>
</feature>
<keyword evidence="1" id="KW-1133">Transmembrane helix</keyword>
<dbReference type="OrthoDB" id="5125370at2"/>
<proteinExistence type="predicted"/>
<keyword evidence="3" id="KW-1185">Reference proteome</keyword>
<keyword evidence="1" id="KW-0472">Membrane</keyword>
<gene>
    <name evidence="2" type="ORF">SAMN05216377_109234</name>
</gene>
<accession>A0A1G7S4N3</accession>
<dbReference type="EMBL" id="FNBE01000009">
    <property type="protein sequence ID" value="SDG17995.1"/>
    <property type="molecule type" value="Genomic_DNA"/>
</dbReference>
<evidence type="ECO:0000313" key="2">
    <source>
        <dbReference type="EMBL" id="SDG17995.1"/>
    </source>
</evidence>
<feature type="transmembrane region" description="Helical" evidence="1">
    <location>
        <begin position="153"/>
        <end position="175"/>
    </location>
</feature>
<evidence type="ECO:0008006" key="4">
    <source>
        <dbReference type="Google" id="ProtNLM"/>
    </source>
</evidence>
<evidence type="ECO:0000313" key="3">
    <source>
        <dbReference type="Proteomes" id="UP000198967"/>
    </source>
</evidence>
<organism evidence="2 3">
    <name type="scientific">Pseudonocardia oroxyli</name>
    <dbReference type="NCBI Taxonomy" id="366584"/>
    <lineage>
        <taxon>Bacteria</taxon>
        <taxon>Bacillati</taxon>
        <taxon>Actinomycetota</taxon>
        <taxon>Actinomycetes</taxon>
        <taxon>Pseudonocardiales</taxon>
        <taxon>Pseudonocardiaceae</taxon>
        <taxon>Pseudonocardia</taxon>
    </lineage>
</organism>
<dbReference type="RefSeq" id="WP_093084937.1">
    <property type="nucleotide sequence ID" value="NZ_FNBE01000009.1"/>
</dbReference>
<name>A0A1G7S4N3_PSEOR</name>
<evidence type="ECO:0000256" key="1">
    <source>
        <dbReference type="SAM" id="Phobius"/>
    </source>
</evidence>
<protein>
    <recommendedName>
        <fullName evidence="4">Signal transduction histidine kinase</fullName>
    </recommendedName>
</protein>
<sequence length="369" mass="37877">MTGGAGATSVELTVRLQRGLRVACSVIVLAILFGLNLPNLVAGRAAYEPEWVGFAGWGVLVVVAAADAVLVARHRSWEWIRLPVAAGVLAVAVEMSVALAPAALGGPPHVTLGSIGWFGVLLLPRGRELVAFLLLHLLLMLGLLVAVGRTDQLTLVAFGISAVGVTSFQLAFAIAGTALRTVARQAGQAAEEEAAARTAEDLAAVVHTDREARYAELRAVALPLLEGMAAGTAPPADPAVQRAAASAAARLRRIFAEERDGRDPLAAELAELIDIAERRGVGVQYSERGERAVPPRAAMRDLLGAAGDALHAARGSARVTLAGVPGAVVLGVVTDGVPAGFAASAPDVGVSAVEAGGTTWVEARWAPRS</sequence>
<keyword evidence="1" id="KW-0812">Transmembrane</keyword>